<dbReference type="Gene3D" id="2.120.10.30">
    <property type="entry name" value="TolB, C-terminal domain"/>
    <property type="match status" value="1"/>
</dbReference>
<dbReference type="PANTHER" id="PTHR10680">
    <property type="entry name" value="PEPTIDYL-GLYCINE ALPHA-AMIDATING MONOOXYGENASE"/>
    <property type="match status" value="1"/>
</dbReference>
<dbReference type="EMBL" id="JAKLWS010000003">
    <property type="protein sequence ID" value="MCG2587803.1"/>
    <property type="molecule type" value="Genomic_DNA"/>
</dbReference>
<evidence type="ECO:0000313" key="3">
    <source>
        <dbReference type="EMBL" id="MCG2587803.1"/>
    </source>
</evidence>
<dbReference type="InterPro" id="IPR011042">
    <property type="entry name" value="6-blade_b-propeller_TolB-like"/>
</dbReference>
<accession>A0ABS9KAC4</accession>
<dbReference type="PANTHER" id="PTHR10680:SF28">
    <property type="entry name" value="SMP-30_GLUCONOLACTONASE_LRE-LIKE REGION DOMAIN-CONTAINING PROTEIN"/>
    <property type="match status" value="1"/>
</dbReference>
<organism evidence="3 4">
    <name type="scientific">Rhodohalobacter sulfatireducens</name>
    <dbReference type="NCBI Taxonomy" id="2911366"/>
    <lineage>
        <taxon>Bacteria</taxon>
        <taxon>Pseudomonadati</taxon>
        <taxon>Balneolota</taxon>
        <taxon>Balneolia</taxon>
        <taxon>Balneolales</taxon>
        <taxon>Balneolaceae</taxon>
        <taxon>Rhodohalobacter</taxon>
    </lineage>
</organism>
<sequence length="319" mass="36142">MNKDIIGHGNYKYKVHKDWASHNAFDISIKNCHEMVINSNGHLIMITDHTHNNIVIFNRSGKILNTWGTIFPGGHGLTLFQEGEEEVLFITDVELGKVFKTTLDGEILLTIDHPSCYGLYSEDDPFKPTETAIASNGDIYIADGYGSQYIIQYNYKGDYIRHFGGEGDALSQFRTAHGLCIDNRNSNKPTMLCTSRDHNAFKRFSLNGEYISTIHLPGAYVCRPVIDEGNIYSGVCWSRLRNNEKTENSGFVTILNDNDKVVSNPGGTKPNYINNELQLMVQDQPIFNHCHDVCVDEDKNLYICQWDAGNTFPYKLERI</sequence>
<evidence type="ECO:0000256" key="1">
    <source>
        <dbReference type="ARBA" id="ARBA00022729"/>
    </source>
</evidence>
<evidence type="ECO:0008006" key="5">
    <source>
        <dbReference type="Google" id="ProtNLM"/>
    </source>
</evidence>
<comment type="caution">
    <text evidence="3">The sequence shown here is derived from an EMBL/GenBank/DDBJ whole genome shotgun (WGS) entry which is preliminary data.</text>
</comment>
<name>A0ABS9KAC4_9BACT</name>
<keyword evidence="4" id="KW-1185">Reference proteome</keyword>
<gene>
    <name evidence="3" type="ORF">L6773_04455</name>
</gene>
<keyword evidence="1" id="KW-0732">Signal</keyword>
<dbReference type="SUPFAM" id="SSF101898">
    <property type="entry name" value="NHL repeat"/>
    <property type="match status" value="1"/>
</dbReference>
<dbReference type="Proteomes" id="UP001165366">
    <property type="component" value="Unassembled WGS sequence"/>
</dbReference>
<evidence type="ECO:0000256" key="2">
    <source>
        <dbReference type="ARBA" id="ARBA00023180"/>
    </source>
</evidence>
<proteinExistence type="predicted"/>
<evidence type="ECO:0000313" key="4">
    <source>
        <dbReference type="Proteomes" id="UP001165366"/>
    </source>
</evidence>
<protein>
    <recommendedName>
        <fullName evidence="5">6-bladed beta-propeller</fullName>
    </recommendedName>
</protein>
<reference evidence="3" key="1">
    <citation type="submission" date="2022-01" db="EMBL/GenBank/DDBJ databases">
        <authorList>
            <person name="Wang Y."/>
        </authorList>
    </citation>
    <scope>NUCLEOTIDE SEQUENCE</scope>
    <source>
        <strain evidence="3">WB101</strain>
    </source>
</reference>
<keyword evidence="2" id="KW-0325">Glycoprotein</keyword>
<reference evidence="3" key="2">
    <citation type="submission" date="2024-05" db="EMBL/GenBank/DDBJ databases">
        <title>Rhodohalobacter halophilus gen. nov., sp. nov., a moderately halophilic member of the family Balneolaceae.</title>
        <authorList>
            <person name="Xia J."/>
        </authorList>
    </citation>
    <scope>NUCLEOTIDE SEQUENCE</scope>
    <source>
        <strain evidence="3">WB101</strain>
    </source>
</reference>
<dbReference type="RefSeq" id="WP_237852646.1">
    <property type="nucleotide sequence ID" value="NZ_JAKLWS010000003.1"/>
</dbReference>